<dbReference type="Pfam" id="PF00515">
    <property type="entry name" value="TPR_1"/>
    <property type="match status" value="1"/>
</dbReference>
<accession>A0AAV5EQR1</accession>
<dbReference type="Gene3D" id="1.25.40.10">
    <property type="entry name" value="Tetratricopeptide repeat domain"/>
    <property type="match status" value="1"/>
</dbReference>
<dbReference type="InterPro" id="IPR011990">
    <property type="entry name" value="TPR-like_helical_dom_sf"/>
</dbReference>
<dbReference type="AlphaFoldDB" id="A0AAV5EQR1"/>
<reference evidence="2" key="1">
    <citation type="journal article" date="2018" name="DNA Res.">
        <title>Multiple hybrid de novo genome assembly of finger millet, an orphan allotetraploid crop.</title>
        <authorList>
            <person name="Hatakeyama M."/>
            <person name="Aluri S."/>
            <person name="Balachadran M.T."/>
            <person name="Sivarajan S.R."/>
            <person name="Patrignani A."/>
            <person name="Gruter S."/>
            <person name="Poveda L."/>
            <person name="Shimizu-Inatsugi R."/>
            <person name="Baeten J."/>
            <person name="Francoijs K.J."/>
            <person name="Nataraja K.N."/>
            <person name="Reddy Y.A.N."/>
            <person name="Phadnis S."/>
            <person name="Ravikumar R.L."/>
            <person name="Schlapbach R."/>
            <person name="Sreeman S.M."/>
            <person name="Shimizu K.K."/>
        </authorList>
    </citation>
    <scope>NUCLEOTIDE SEQUENCE</scope>
</reference>
<evidence type="ECO:0000256" key="1">
    <source>
        <dbReference type="PROSITE-ProRule" id="PRU00339"/>
    </source>
</evidence>
<dbReference type="InterPro" id="IPR019734">
    <property type="entry name" value="TPR_rpt"/>
</dbReference>
<feature type="repeat" description="TPR" evidence="1">
    <location>
        <begin position="103"/>
        <end position="136"/>
    </location>
</feature>
<comment type="caution">
    <text evidence="2">The sequence shown here is derived from an EMBL/GenBank/DDBJ whole genome shotgun (WGS) entry which is preliminary data.</text>
</comment>
<dbReference type="Proteomes" id="UP001054889">
    <property type="component" value="Unassembled WGS sequence"/>
</dbReference>
<name>A0AAV5EQR1_ELECO</name>
<proteinExistence type="predicted"/>
<evidence type="ECO:0000313" key="2">
    <source>
        <dbReference type="EMBL" id="GJN24570.1"/>
    </source>
</evidence>
<evidence type="ECO:0000313" key="3">
    <source>
        <dbReference type="Proteomes" id="UP001054889"/>
    </source>
</evidence>
<gene>
    <name evidence="2" type="primary">gb12319</name>
    <name evidence="2" type="ORF">PR202_gb12319</name>
</gene>
<dbReference type="SMART" id="SM00028">
    <property type="entry name" value="TPR"/>
    <property type="match status" value="1"/>
</dbReference>
<keyword evidence="1" id="KW-0802">TPR repeat</keyword>
<dbReference type="InterPro" id="IPR053319">
    <property type="entry name" value="OEP61"/>
</dbReference>
<dbReference type="PROSITE" id="PS50005">
    <property type="entry name" value="TPR"/>
    <property type="match status" value="1"/>
</dbReference>
<sequence length="195" mass="22025">MLKKQGNEFFNREQYSDAAAKYKLVSFKSQDLAKDNLKSIPSSAANTVQLQCTLNLMACYLKIGKFDECISEGSEVCFGPVLLNFPIKFLNQLQVLTYDSNNVKAYYRRGQAYKELGQLEAAVADLSKAHEICPEDETIAEVMRATEEKLAREGGGKNLSKGFVIEEIVEDDSSEPPNSERRHLLHILFHNHMKE</sequence>
<dbReference type="EMBL" id="BQKI01000077">
    <property type="protein sequence ID" value="GJN24570.1"/>
    <property type="molecule type" value="Genomic_DNA"/>
</dbReference>
<keyword evidence="3" id="KW-1185">Reference proteome</keyword>
<organism evidence="2 3">
    <name type="scientific">Eleusine coracana subsp. coracana</name>
    <dbReference type="NCBI Taxonomy" id="191504"/>
    <lineage>
        <taxon>Eukaryota</taxon>
        <taxon>Viridiplantae</taxon>
        <taxon>Streptophyta</taxon>
        <taxon>Embryophyta</taxon>
        <taxon>Tracheophyta</taxon>
        <taxon>Spermatophyta</taxon>
        <taxon>Magnoliopsida</taxon>
        <taxon>Liliopsida</taxon>
        <taxon>Poales</taxon>
        <taxon>Poaceae</taxon>
        <taxon>PACMAD clade</taxon>
        <taxon>Chloridoideae</taxon>
        <taxon>Cynodonteae</taxon>
        <taxon>Eleusininae</taxon>
        <taxon>Eleusine</taxon>
    </lineage>
</organism>
<reference evidence="2" key="2">
    <citation type="submission" date="2021-12" db="EMBL/GenBank/DDBJ databases">
        <title>Resequencing data analysis of finger millet.</title>
        <authorList>
            <person name="Hatakeyama M."/>
            <person name="Aluri S."/>
            <person name="Balachadran M.T."/>
            <person name="Sivarajan S.R."/>
            <person name="Poveda L."/>
            <person name="Shimizu-Inatsugi R."/>
            <person name="Schlapbach R."/>
            <person name="Sreeman S.M."/>
            <person name="Shimizu K.K."/>
        </authorList>
    </citation>
    <scope>NUCLEOTIDE SEQUENCE</scope>
</reference>
<dbReference type="PANTHER" id="PTHR48433">
    <property type="entry name" value="OUTER ENVELOPE PROTEIN 61-LIKE"/>
    <property type="match status" value="1"/>
</dbReference>
<dbReference type="PANTHER" id="PTHR48433:SF1">
    <property type="entry name" value="OUTER ENVELOPE PROTEIN 61-LIKE"/>
    <property type="match status" value="1"/>
</dbReference>
<protein>
    <submittedName>
        <fullName evidence="2">Uncharacterized protein</fullName>
    </submittedName>
</protein>
<dbReference type="SUPFAM" id="SSF48452">
    <property type="entry name" value="TPR-like"/>
    <property type="match status" value="1"/>
</dbReference>